<comment type="caution">
    <text evidence="4">The sequence shown here is derived from an EMBL/GenBank/DDBJ whole genome shotgun (WGS) entry which is preliminary data.</text>
</comment>
<dbReference type="Proteomes" id="UP001472677">
    <property type="component" value="Unassembled WGS sequence"/>
</dbReference>
<feature type="compositionally biased region" description="Basic and acidic residues" evidence="1">
    <location>
        <begin position="422"/>
        <end position="433"/>
    </location>
</feature>
<feature type="compositionally biased region" description="Basic and acidic residues" evidence="1">
    <location>
        <begin position="616"/>
        <end position="632"/>
    </location>
</feature>
<evidence type="ECO:0000313" key="5">
    <source>
        <dbReference type="Proteomes" id="UP001472677"/>
    </source>
</evidence>
<gene>
    <name evidence="4" type="ORF">V6N12_064274</name>
</gene>
<organism evidence="4 5">
    <name type="scientific">Hibiscus sabdariffa</name>
    <name type="common">roselle</name>
    <dbReference type="NCBI Taxonomy" id="183260"/>
    <lineage>
        <taxon>Eukaryota</taxon>
        <taxon>Viridiplantae</taxon>
        <taxon>Streptophyta</taxon>
        <taxon>Embryophyta</taxon>
        <taxon>Tracheophyta</taxon>
        <taxon>Spermatophyta</taxon>
        <taxon>Magnoliopsida</taxon>
        <taxon>eudicotyledons</taxon>
        <taxon>Gunneridae</taxon>
        <taxon>Pentapetalae</taxon>
        <taxon>rosids</taxon>
        <taxon>malvids</taxon>
        <taxon>Malvales</taxon>
        <taxon>Malvaceae</taxon>
        <taxon>Malvoideae</taxon>
        <taxon>Hibiscus</taxon>
    </lineage>
</organism>
<evidence type="ECO:0000259" key="3">
    <source>
        <dbReference type="Pfam" id="PF24818"/>
    </source>
</evidence>
<dbReference type="Pfam" id="PF13966">
    <property type="entry name" value="zf-RVT"/>
    <property type="match status" value="1"/>
</dbReference>
<accession>A0ABR2G5B2</accession>
<evidence type="ECO:0000313" key="4">
    <source>
        <dbReference type="EMBL" id="KAK8595764.1"/>
    </source>
</evidence>
<dbReference type="EMBL" id="JBBPBM010000002">
    <property type="protein sequence ID" value="KAK8595764.1"/>
    <property type="molecule type" value="Genomic_DNA"/>
</dbReference>
<proteinExistence type="predicted"/>
<evidence type="ECO:0000256" key="1">
    <source>
        <dbReference type="SAM" id="MobiDB-lite"/>
    </source>
</evidence>
<keyword evidence="5" id="KW-1185">Reference proteome</keyword>
<dbReference type="PANTHER" id="PTHR33494">
    <property type="entry name" value="OS02G0793800 PROTEIN"/>
    <property type="match status" value="1"/>
</dbReference>
<feature type="region of interest" description="Disordered" evidence="1">
    <location>
        <begin position="415"/>
        <end position="499"/>
    </location>
</feature>
<sequence>MYGREFRRVTLPKIKIFVWRVCHNVVPVGEKLPAASLGTGICPMCNESIESVVHAFKECRTVKEAYDQDGLTRVLPAGSFENGKMWLESCLEHLDKQQFVLLMVLMWNLWNMRNKFVHNSELLPIRVASDFVAVHDPNMSSLSCNRPELQTTACLEKAPVKLETVEDFLVEEHGPLSKRSKPAPDLQHWNSESNVFPIPPSQYNPLGEPSPLGLTLRKSPSLLDLIQMRLSQSQSCCSAAQAEVLGSGVKKEAKHTADKLKASNFPASLLRIGNWEYKSRYEGDLVAKCYFAKHKLVWEVLECALKSKIEIQWSDIMAIKANCPDDGPGTLNVVLARQPLFFRETNPQPRKHTLWQSTSDFTDGQASIHRQHFLQCPQGSLNKHFEKLIQCDMRLNCLSRQPEIVLDSPYFEPQTVPLEDPNEMRGHDVRQGETGKGSTTSGFQNIASPSAAQSSSLEIEKGDSAGITSETMYREARSPSSVMDSHATEGSGVCDAVGSKRPRNWDQIKVPGLHPSISMNDLMNHIEQCLSEQMTFRYPFSENRPPDSQEMLEEIAQYLLSDTQFTTTSDEKSLMSRVNSLCCLLQKDGTTGTNSQAKEENCDELDGKKFQLNRTARGEVKDSEGDTEEVSRGKQTLGMSRKDSFGELLLHLPRIASLPKFLFNISEDGERS</sequence>
<feature type="domain" description="Reverse transcriptase zinc-binding" evidence="2">
    <location>
        <begin position="11"/>
        <end position="63"/>
    </location>
</feature>
<name>A0ABR2G5B2_9ROSI</name>
<protein>
    <recommendedName>
        <fullName evidence="6">Reverse transcriptase zinc-binding domain-containing protein</fullName>
    </recommendedName>
</protein>
<evidence type="ECO:0008006" key="6">
    <source>
        <dbReference type="Google" id="ProtNLM"/>
    </source>
</evidence>
<dbReference type="PANTHER" id="PTHR33494:SF27">
    <property type="entry name" value="ATP-DEPENDENT DNA HELICASE"/>
    <property type="match status" value="1"/>
</dbReference>
<feature type="region of interest" description="Disordered" evidence="1">
    <location>
        <begin position="613"/>
        <end position="638"/>
    </location>
</feature>
<reference evidence="4 5" key="1">
    <citation type="journal article" date="2024" name="G3 (Bethesda)">
        <title>Genome assembly of Hibiscus sabdariffa L. provides insights into metabolisms of medicinal natural products.</title>
        <authorList>
            <person name="Kim T."/>
        </authorList>
    </citation>
    <scope>NUCLEOTIDE SEQUENCE [LARGE SCALE GENOMIC DNA]</scope>
    <source>
        <strain evidence="4">TK-2024</strain>
        <tissue evidence="4">Old leaves</tissue>
    </source>
</reference>
<evidence type="ECO:0000259" key="2">
    <source>
        <dbReference type="Pfam" id="PF13966"/>
    </source>
</evidence>
<dbReference type="InterPro" id="IPR026960">
    <property type="entry name" value="RVT-Znf"/>
</dbReference>
<feature type="compositionally biased region" description="Polar residues" evidence="1">
    <location>
        <begin position="436"/>
        <end position="457"/>
    </location>
</feature>
<feature type="domain" description="TRF2/HOY1 PH-like" evidence="3">
    <location>
        <begin position="264"/>
        <end position="382"/>
    </location>
</feature>
<dbReference type="Pfam" id="PF24818">
    <property type="entry name" value="PH_TRF2_HOY1"/>
    <property type="match status" value="1"/>
</dbReference>
<dbReference type="InterPro" id="IPR057939">
    <property type="entry name" value="TRF2_HOY1_PH"/>
</dbReference>